<gene>
    <name evidence="1" type="ORF">BCL90_0390</name>
</gene>
<sequence length="32" mass="3712">MNRLFDQILMVKQQSLSSSIALIDSIVYYYGD</sequence>
<comment type="caution">
    <text evidence="1">The sequence shown here is derived from an EMBL/GenBank/DDBJ whole genome shotgun (WGS) entry which is preliminary data.</text>
</comment>
<dbReference type="Proteomes" id="UP000273898">
    <property type="component" value="Unassembled WGS sequence"/>
</dbReference>
<proteinExistence type="predicted"/>
<reference evidence="1 2" key="1">
    <citation type="submission" date="2018-10" db="EMBL/GenBank/DDBJ databases">
        <title>Genomic Encyclopedia of Archaeal and Bacterial Type Strains, Phase II (KMG-II): from individual species to whole genera.</title>
        <authorList>
            <person name="Goeker M."/>
        </authorList>
    </citation>
    <scope>NUCLEOTIDE SEQUENCE [LARGE SCALE GENOMIC DNA]</scope>
    <source>
        <strain evidence="1 2">DSM 19624</strain>
    </source>
</reference>
<name>A0A497YA03_9SPHI</name>
<organism evidence="1 2">
    <name type="scientific">Pedobacter alluvionis</name>
    <dbReference type="NCBI Taxonomy" id="475253"/>
    <lineage>
        <taxon>Bacteria</taxon>
        <taxon>Pseudomonadati</taxon>
        <taxon>Bacteroidota</taxon>
        <taxon>Sphingobacteriia</taxon>
        <taxon>Sphingobacteriales</taxon>
        <taxon>Sphingobacteriaceae</taxon>
        <taxon>Pedobacter</taxon>
    </lineage>
</organism>
<evidence type="ECO:0000313" key="1">
    <source>
        <dbReference type="EMBL" id="RLJ79681.1"/>
    </source>
</evidence>
<evidence type="ECO:0000313" key="2">
    <source>
        <dbReference type="Proteomes" id="UP000273898"/>
    </source>
</evidence>
<accession>A0A497YA03</accession>
<dbReference type="AlphaFoldDB" id="A0A497YA03"/>
<protein>
    <submittedName>
        <fullName evidence="1">Uncharacterized protein</fullName>
    </submittedName>
</protein>
<dbReference type="EMBL" id="RCCK01000010">
    <property type="protein sequence ID" value="RLJ79681.1"/>
    <property type="molecule type" value="Genomic_DNA"/>
</dbReference>